<dbReference type="EMBL" id="JAAROP010000002">
    <property type="protein sequence ID" value="MBC1322251.1"/>
    <property type="molecule type" value="Genomic_DNA"/>
</dbReference>
<name>A0A7X0T6H7_LISWE</name>
<gene>
    <name evidence="1" type="ORF">HB853_04770</name>
</gene>
<evidence type="ECO:0000313" key="1">
    <source>
        <dbReference type="EMBL" id="MBC1322251.1"/>
    </source>
</evidence>
<protein>
    <submittedName>
        <fullName evidence="1">Alpha-amylase</fullName>
    </submittedName>
</protein>
<accession>A0A7X0T6H7</accession>
<organism evidence="1 2">
    <name type="scientific">Listeria welshimeri</name>
    <dbReference type="NCBI Taxonomy" id="1643"/>
    <lineage>
        <taxon>Bacteria</taxon>
        <taxon>Bacillati</taxon>
        <taxon>Bacillota</taxon>
        <taxon>Bacilli</taxon>
        <taxon>Bacillales</taxon>
        <taxon>Listeriaceae</taxon>
        <taxon>Listeria</taxon>
    </lineage>
</organism>
<sequence>MKLDLWKWEMLLQGREFRNKTNENWQRLMEWSSFISTGLDEIYVYVNRADSGLNKKIDTIDKAVNARINELISGNQQPDEVVDSRSDAHGVRYPVLRERLNQEQLIFSNKSTVQFDVDNIISMEKQDVGLLTSKTILEEQTICFLNISSLKEDADIVLEKTGETSFSESLTSLVFAKIGTNERYQMDPINA</sequence>
<dbReference type="AlphaFoldDB" id="A0A7X0T6H7"/>
<dbReference type="RefSeq" id="WP_185306681.1">
    <property type="nucleotide sequence ID" value="NZ_JACTIS010000003.1"/>
</dbReference>
<evidence type="ECO:0000313" key="2">
    <source>
        <dbReference type="Proteomes" id="UP000522007"/>
    </source>
</evidence>
<proteinExistence type="predicted"/>
<comment type="caution">
    <text evidence="1">The sequence shown here is derived from an EMBL/GenBank/DDBJ whole genome shotgun (WGS) entry which is preliminary data.</text>
</comment>
<dbReference type="Proteomes" id="UP000522007">
    <property type="component" value="Unassembled WGS sequence"/>
</dbReference>
<reference evidence="1 2" key="1">
    <citation type="submission" date="2020-03" db="EMBL/GenBank/DDBJ databases">
        <title>Soil Listeria distribution.</title>
        <authorList>
            <person name="Liao J."/>
            <person name="Wiedmann M."/>
        </authorList>
    </citation>
    <scope>NUCLEOTIDE SEQUENCE [LARGE SCALE GENOMIC DNA]</scope>
    <source>
        <strain evidence="1 2">FSL L7-1829</strain>
    </source>
</reference>